<gene>
    <name evidence="2" type="ORF">CK203_042483</name>
</gene>
<feature type="chain" id="PRO_5019075693" evidence="1">
    <location>
        <begin position="17"/>
        <end position="120"/>
    </location>
</feature>
<keyword evidence="1" id="KW-0732">Signal</keyword>
<comment type="caution">
    <text evidence="2">The sequence shown here is derived from an EMBL/GenBank/DDBJ whole genome shotgun (WGS) entry which is preliminary data.</text>
</comment>
<sequence length="120" mass="12554">MPITPIPLTFAWPCIAMHGRLLFIPFSSFSLLTSSHPLPCSLRVLKNLVSGAKRGFSDTIDGGSGKWVFSGSGGSKTDLAKGGGLLSLRSGNGGRKHLGGSESNDQHSSFGTLVKNNVIL</sequence>
<dbReference type="EMBL" id="QGNW01000233">
    <property type="protein sequence ID" value="RVW82980.1"/>
    <property type="molecule type" value="Genomic_DNA"/>
</dbReference>
<accession>A0A438HEU8</accession>
<dbReference type="AlphaFoldDB" id="A0A438HEU8"/>
<reference evidence="2 3" key="1">
    <citation type="journal article" date="2018" name="PLoS Genet.">
        <title>Population sequencing reveals clonal diversity and ancestral inbreeding in the grapevine cultivar Chardonnay.</title>
        <authorList>
            <person name="Roach M.J."/>
            <person name="Johnson D.L."/>
            <person name="Bohlmann J."/>
            <person name="van Vuuren H.J."/>
            <person name="Jones S.J."/>
            <person name="Pretorius I.S."/>
            <person name="Schmidt S.A."/>
            <person name="Borneman A.R."/>
        </authorList>
    </citation>
    <scope>NUCLEOTIDE SEQUENCE [LARGE SCALE GENOMIC DNA]</scope>
    <source>
        <strain evidence="3">cv. Chardonnay</strain>
        <tissue evidence="2">Leaf</tissue>
    </source>
</reference>
<dbReference type="Proteomes" id="UP000288805">
    <property type="component" value="Unassembled WGS sequence"/>
</dbReference>
<feature type="signal peptide" evidence="1">
    <location>
        <begin position="1"/>
        <end position="16"/>
    </location>
</feature>
<evidence type="ECO:0000313" key="3">
    <source>
        <dbReference type="Proteomes" id="UP000288805"/>
    </source>
</evidence>
<proteinExistence type="predicted"/>
<evidence type="ECO:0000256" key="1">
    <source>
        <dbReference type="SAM" id="SignalP"/>
    </source>
</evidence>
<name>A0A438HEU8_VITVI</name>
<protein>
    <submittedName>
        <fullName evidence="2">Uncharacterized protein</fullName>
    </submittedName>
</protein>
<evidence type="ECO:0000313" key="2">
    <source>
        <dbReference type="EMBL" id="RVW82980.1"/>
    </source>
</evidence>
<organism evidence="2 3">
    <name type="scientific">Vitis vinifera</name>
    <name type="common">Grape</name>
    <dbReference type="NCBI Taxonomy" id="29760"/>
    <lineage>
        <taxon>Eukaryota</taxon>
        <taxon>Viridiplantae</taxon>
        <taxon>Streptophyta</taxon>
        <taxon>Embryophyta</taxon>
        <taxon>Tracheophyta</taxon>
        <taxon>Spermatophyta</taxon>
        <taxon>Magnoliopsida</taxon>
        <taxon>eudicotyledons</taxon>
        <taxon>Gunneridae</taxon>
        <taxon>Pentapetalae</taxon>
        <taxon>rosids</taxon>
        <taxon>Vitales</taxon>
        <taxon>Vitaceae</taxon>
        <taxon>Viteae</taxon>
        <taxon>Vitis</taxon>
    </lineage>
</organism>